<dbReference type="GO" id="GO:0004523">
    <property type="term" value="F:RNA-DNA hybrid ribonuclease activity"/>
    <property type="evidence" value="ECO:0007669"/>
    <property type="project" value="InterPro"/>
</dbReference>
<comment type="caution">
    <text evidence="3">The sequence shown here is derived from an EMBL/GenBank/DDBJ whole genome shotgun (WGS) entry which is preliminary data.</text>
</comment>
<proteinExistence type="predicted"/>
<evidence type="ECO:0000313" key="4">
    <source>
        <dbReference type="Proteomes" id="UP000247702"/>
    </source>
</evidence>
<dbReference type="InterPro" id="IPR036397">
    <property type="entry name" value="RNaseH_sf"/>
</dbReference>
<gene>
    <name evidence="3" type="ORF">RclHR1_05480013</name>
</gene>
<dbReference type="Pfam" id="PF00075">
    <property type="entry name" value="RNase_H"/>
    <property type="match status" value="1"/>
</dbReference>
<dbReference type="AlphaFoldDB" id="A0A2Z6S4F6"/>
<dbReference type="Proteomes" id="UP000247702">
    <property type="component" value="Unassembled WGS sequence"/>
</dbReference>
<reference evidence="3 4" key="1">
    <citation type="submission" date="2017-11" db="EMBL/GenBank/DDBJ databases">
        <title>The genome of Rhizophagus clarus HR1 reveals common genetic basis of auxotrophy among arbuscular mycorrhizal fungi.</title>
        <authorList>
            <person name="Kobayashi Y."/>
        </authorList>
    </citation>
    <scope>NUCLEOTIDE SEQUENCE [LARGE SCALE GENOMIC DNA]</scope>
    <source>
        <strain evidence="3 4">HR1</strain>
    </source>
</reference>
<dbReference type="InterPro" id="IPR002156">
    <property type="entry name" value="RNaseH_domain"/>
</dbReference>
<dbReference type="Gene3D" id="3.30.420.10">
    <property type="entry name" value="Ribonuclease H-like superfamily/Ribonuclease H"/>
    <property type="match status" value="1"/>
</dbReference>
<protein>
    <recommendedName>
        <fullName evidence="2">RNase H type-1 domain-containing protein</fullName>
    </recommendedName>
</protein>
<evidence type="ECO:0000256" key="1">
    <source>
        <dbReference type="SAM" id="MobiDB-lite"/>
    </source>
</evidence>
<organism evidence="3 4">
    <name type="scientific">Rhizophagus clarus</name>
    <dbReference type="NCBI Taxonomy" id="94130"/>
    <lineage>
        <taxon>Eukaryota</taxon>
        <taxon>Fungi</taxon>
        <taxon>Fungi incertae sedis</taxon>
        <taxon>Mucoromycota</taxon>
        <taxon>Glomeromycotina</taxon>
        <taxon>Glomeromycetes</taxon>
        <taxon>Glomerales</taxon>
        <taxon>Glomeraceae</taxon>
        <taxon>Rhizophagus</taxon>
    </lineage>
</organism>
<sequence>MLDPYILRSPTLLDTPPDDDSHLLINNLVFMDDSTLISSSKCGLEHMLSITEEFYALNNTSANHHKYVLISNSLPLTTTSNISPVDFNLSLSSLNSIPTISVTSISITSSFRFLGVWFNIKGSRDFVKKQIAYECNSFAATLRPAKLTAKQVVYLYNTVLIPKLEYRMQVTHLSEKDCYNATRLIRSLVKQKANFSRALPNPILYLSHALGLINLSSHLIQCHVNNLFLMANSTTPFIQRLFVYRLMLLQFQFLIPVSPLMVADWSVWSNMTAFKCDYIACTLASMVSTPFRLHHANSTSLCPDLTLPGHTPLYSCMSPKTFKACLKVLRKRHLYYLSQLTTPTGTHLVSWTAYRTAYIALLADKRGRSLPHKWYLDIQATTTIPDSHDRLYDRYVCPPTELPVVSLIPGVTTNQKNRHWLVTLDDNAAPLFGKQLTVQPKKDTCTIVHWTSDCLSSPGDVIRLRPCPGCDAHVSFPAANKYTSVEPRCTFTVSLLRSLILPTHNERIRPSTTEVVSPYSWADLCTTVVSYYTRLSIPPDFSSSLPTLVGDSANPLVLLDSSGLPSPIILPPGSHYRFYTDGSLINLGSPEVSMGWSWVQIIHDAGYLNSVAAYAHGTIRNWPSSTRAETAAIFAALCVTPEDSVVSIYTDSQAAIDGLRLCASSTYTNSRLYYKTTNFELWASIEYCVRAKRLSVLPVKVKGHDGNYWNDFANSLANSAHHSDDAFPLSEALFTSAHDIRLAYDDIICESNPRRLFKTYYQATYMKDLLSLKRFQFTYCLTDRDDYIVDWDLTWFTLNFSPSHDASFQAHHASRHYTFKFKLFLDDLPLLEKLKITRPDLYIDLLTCRSCCIRKEDLMHFILCSKRRTTMHQILQSYQNHLFSKLREAGESADMDPTPMIQKLSSLSCWSISSSNWSSYALIRGCLPKLFIDLFVDLSIPRQSVMKVVAAIHNNFIQKLRRRIWNPRTYDKSRWEDAMHITLKLKTTPRPSNLPASTYVPFSSLPPPTHLVTSRDSRTDWIMDSMIQGLPCRKASHQEWKKDNNNSDNSGSDGENTVQQKRSCTISEQAMDEDIIADAAADIEVEGPSSPPTQNNTASTSLFSHLNIAAALSVPDNNASGGLDTSMHARTMTSASTPNMSPDKANDDDLPVGQLLVQSPTFSIDRNDF</sequence>
<name>A0A2Z6S4F6_9GLOM</name>
<evidence type="ECO:0000313" key="3">
    <source>
        <dbReference type="EMBL" id="GBC04030.1"/>
    </source>
</evidence>
<dbReference type="PROSITE" id="PS50879">
    <property type="entry name" value="RNASE_H_1"/>
    <property type="match status" value="1"/>
</dbReference>
<feature type="region of interest" description="Disordered" evidence="1">
    <location>
        <begin position="1034"/>
        <end position="1062"/>
    </location>
</feature>
<keyword evidence="4" id="KW-1185">Reference proteome</keyword>
<dbReference type="SUPFAM" id="SSF53098">
    <property type="entry name" value="Ribonuclease H-like"/>
    <property type="match status" value="1"/>
</dbReference>
<feature type="compositionally biased region" description="Basic and acidic residues" evidence="1">
    <location>
        <begin position="1036"/>
        <end position="1045"/>
    </location>
</feature>
<accession>A0A2Z6S4F6</accession>
<evidence type="ECO:0000259" key="2">
    <source>
        <dbReference type="PROSITE" id="PS50879"/>
    </source>
</evidence>
<feature type="domain" description="RNase H type-1" evidence="2">
    <location>
        <begin position="572"/>
        <end position="722"/>
    </location>
</feature>
<dbReference type="EMBL" id="BEXD01003924">
    <property type="protein sequence ID" value="GBC04030.1"/>
    <property type="molecule type" value="Genomic_DNA"/>
</dbReference>
<dbReference type="GO" id="GO:0003676">
    <property type="term" value="F:nucleic acid binding"/>
    <property type="evidence" value="ECO:0007669"/>
    <property type="project" value="InterPro"/>
</dbReference>
<dbReference type="InterPro" id="IPR012337">
    <property type="entry name" value="RNaseH-like_sf"/>
</dbReference>
<dbReference type="STRING" id="94130.A0A2Z6S4F6"/>